<evidence type="ECO:0008006" key="3">
    <source>
        <dbReference type="Google" id="ProtNLM"/>
    </source>
</evidence>
<evidence type="ECO:0000313" key="1">
    <source>
        <dbReference type="EMBL" id="GAD25299.1"/>
    </source>
</evidence>
<proteinExistence type="predicted"/>
<dbReference type="EMBL" id="BASM01000003">
    <property type="protein sequence ID" value="GAD25299.1"/>
    <property type="molecule type" value="Genomic_DNA"/>
</dbReference>
<evidence type="ECO:0000313" key="2">
    <source>
        <dbReference type="Proteomes" id="UP000018209"/>
    </source>
</evidence>
<name>A0ABQ0ISV6_GLUTH</name>
<reference evidence="1 2" key="1">
    <citation type="submission" date="2013-08" db="EMBL/GenBank/DDBJ databases">
        <title>Gluconobacter thailandicus NBRC 3257 whole genome sequence.</title>
        <authorList>
            <person name="Matsutani M."/>
            <person name="Yakushi T."/>
            <person name="Matsushita K."/>
        </authorList>
    </citation>
    <scope>NUCLEOTIDE SEQUENCE [LARGE SCALE GENOMIC DNA]</scope>
    <source>
        <strain evidence="1 2">NBRC 3257</strain>
    </source>
</reference>
<gene>
    <name evidence="1" type="ORF">NBRC3257_0298</name>
</gene>
<keyword evidence="2" id="KW-1185">Reference proteome</keyword>
<protein>
    <recommendedName>
        <fullName evidence="3">Transposase</fullName>
    </recommendedName>
</protein>
<organism evidence="1 2">
    <name type="scientific">Gluconobacter thailandicus NBRC 3257</name>
    <dbReference type="NCBI Taxonomy" id="1381097"/>
    <lineage>
        <taxon>Bacteria</taxon>
        <taxon>Pseudomonadati</taxon>
        <taxon>Pseudomonadota</taxon>
        <taxon>Alphaproteobacteria</taxon>
        <taxon>Acetobacterales</taxon>
        <taxon>Acetobacteraceae</taxon>
        <taxon>Gluconobacter</taxon>
    </lineage>
</organism>
<comment type="caution">
    <text evidence="1">The sequence shown here is derived from an EMBL/GenBank/DDBJ whole genome shotgun (WGS) entry which is preliminary data.</text>
</comment>
<sequence>MRRHAVALFRKEGKSGSCSGFGLYKTLRGKAAFSARLFPAYVSNIAALKYGNYYRIFGR</sequence>
<dbReference type="Proteomes" id="UP000018209">
    <property type="component" value="Unassembled WGS sequence"/>
</dbReference>
<accession>A0ABQ0ISV6</accession>